<proteinExistence type="predicted"/>
<feature type="transmembrane region" description="Helical" evidence="1">
    <location>
        <begin position="189"/>
        <end position="207"/>
    </location>
</feature>
<accession>A0A2G5TAK9</accession>
<dbReference type="OrthoDB" id="5859060at2759"/>
<evidence type="ECO:0000256" key="1">
    <source>
        <dbReference type="SAM" id="Phobius"/>
    </source>
</evidence>
<dbReference type="PANTHER" id="PTHR10664:SF20">
    <property type="entry name" value="SERPENTINE RECEPTOR, CLASS BC (CLASS B-LIKE)"/>
    <property type="match status" value="1"/>
</dbReference>
<sequence length="223" mass="25686">MIIMLLSQTEAVQFFIDNRNFAFFIVYPVYLTGSMRAIIVLLVEVDRAVATCFPILFYNYRKLIPPILFIALTLVYALIDLFTMFIYCGDSIDVPPGCISIMCALSICYRTYWLAYEKISYALTMVFALVLCSRLFFMNKMKESPNDDLKRANRLALIDIVIIIVFDINPSLIMSFFPNFWQPMGPINSFFKTVGLTIEGFLIWKNLKRKYSKQNSGSVIQVA</sequence>
<feature type="transmembrane region" description="Helical" evidence="1">
    <location>
        <begin position="63"/>
        <end position="87"/>
    </location>
</feature>
<feature type="transmembrane region" description="Helical" evidence="1">
    <location>
        <begin position="21"/>
        <end position="43"/>
    </location>
</feature>
<dbReference type="AlphaFoldDB" id="A0A2G5TAK9"/>
<keyword evidence="1" id="KW-0812">Transmembrane</keyword>
<protein>
    <recommendedName>
        <fullName evidence="4">G-protein coupled receptors family 1 profile domain-containing protein</fullName>
    </recommendedName>
</protein>
<evidence type="ECO:0000313" key="2">
    <source>
        <dbReference type="EMBL" id="PIC24424.1"/>
    </source>
</evidence>
<dbReference type="InterPro" id="IPR019420">
    <property type="entry name" value="7TM_GPCR_serpentine_rcpt_Srbc"/>
</dbReference>
<keyword evidence="3" id="KW-1185">Reference proteome</keyword>
<evidence type="ECO:0000313" key="3">
    <source>
        <dbReference type="Proteomes" id="UP000230233"/>
    </source>
</evidence>
<feature type="transmembrane region" description="Helical" evidence="1">
    <location>
        <begin position="94"/>
        <end position="113"/>
    </location>
</feature>
<dbReference type="PANTHER" id="PTHR10664">
    <property type="entry name" value="SERPENTINE RECEPTOR-C.ELEGANS"/>
    <property type="match status" value="1"/>
</dbReference>
<dbReference type="EMBL" id="PDUG01000005">
    <property type="protein sequence ID" value="PIC24424.1"/>
    <property type="molecule type" value="Genomic_DNA"/>
</dbReference>
<gene>
    <name evidence="2" type="primary">Cnig_chr_V.g17773</name>
    <name evidence="2" type="ORF">B9Z55_017773</name>
</gene>
<comment type="caution">
    <text evidence="2">The sequence shown here is derived from an EMBL/GenBank/DDBJ whole genome shotgun (WGS) entry which is preliminary data.</text>
</comment>
<organism evidence="2 3">
    <name type="scientific">Caenorhabditis nigoni</name>
    <dbReference type="NCBI Taxonomy" id="1611254"/>
    <lineage>
        <taxon>Eukaryota</taxon>
        <taxon>Metazoa</taxon>
        <taxon>Ecdysozoa</taxon>
        <taxon>Nematoda</taxon>
        <taxon>Chromadorea</taxon>
        <taxon>Rhabditida</taxon>
        <taxon>Rhabditina</taxon>
        <taxon>Rhabditomorpha</taxon>
        <taxon>Rhabditoidea</taxon>
        <taxon>Rhabditidae</taxon>
        <taxon>Peloderinae</taxon>
        <taxon>Caenorhabditis</taxon>
    </lineage>
</organism>
<dbReference type="Proteomes" id="UP000230233">
    <property type="component" value="Chromosome V"/>
</dbReference>
<feature type="transmembrane region" description="Helical" evidence="1">
    <location>
        <begin position="119"/>
        <end position="137"/>
    </location>
</feature>
<keyword evidence="1" id="KW-1133">Transmembrane helix</keyword>
<reference evidence="3" key="1">
    <citation type="submission" date="2017-10" db="EMBL/GenBank/DDBJ databases">
        <title>Rapid genome shrinkage in a self-fertile nematode reveals novel sperm competition proteins.</title>
        <authorList>
            <person name="Yin D."/>
            <person name="Schwarz E.M."/>
            <person name="Thomas C.G."/>
            <person name="Felde R.L."/>
            <person name="Korf I.F."/>
            <person name="Cutter A.D."/>
            <person name="Schartner C.M."/>
            <person name="Ralston E.J."/>
            <person name="Meyer B.J."/>
            <person name="Haag E.S."/>
        </authorList>
    </citation>
    <scope>NUCLEOTIDE SEQUENCE [LARGE SCALE GENOMIC DNA]</scope>
    <source>
        <strain evidence="3">JU1422</strain>
    </source>
</reference>
<keyword evidence="1" id="KW-0472">Membrane</keyword>
<name>A0A2G5TAK9_9PELO</name>
<feature type="transmembrane region" description="Helical" evidence="1">
    <location>
        <begin position="157"/>
        <end position="177"/>
    </location>
</feature>
<dbReference type="Pfam" id="PF10316">
    <property type="entry name" value="7TM_GPCR_Srbc"/>
    <property type="match status" value="1"/>
</dbReference>
<evidence type="ECO:0008006" key="4">
    <source>
        <dbReference type="Google" id="ProtNLM"/>
    </source>
</evidence>